<accession>U2YXA4</accession>
<feature type="transmembrane region" description="Helical" evidence="1">
    <location>
        <begin position="50"/>
        <end position="73"/>
    </location>
</feature>
<evidence type="ECO:0000256" key="1">
    <source>
        <dbReference type="SAM" id="Phobius"/>
    </source>
</evidence>
<dbReference type="Proteomes" id="UP000016986">
    <property type="component" value="Unassembled WGS sequence"/>
</dbReference>
<dbReference type="RefSeq" id="WP_020222032.1">
    <property type="nucleotide sequence ID" value="NZ_BANO01000142.1"/>
</dbReference>
<feature type="transmembrane region" description="Helical" evidence="1">
    <location>
        <begin position="85"/>
        <end position="109"/>
    </location>
</feature>
<dbReference type="eggNOG" id="arCOG06368">
    <property type="taxonomic scope" value="Archaea"/>
</dbReference>
<proteinExistence type="predicted"/>
<name>U2YXA4_9EURY</name>
<feature type="transmembrane region" description="Helical" evidence="1">
    <location>
        <begin position="115"/>
        <end position="137"/>
    </location>
</feature>
<evidence type="ECO:0000313" key="2">
    <source>
        <dbReference type="EMBL" id="GAD53407.1"/>
    </source>
</evidence>
<keyword evidence="3" id="KW-1185">Reference proteome</keyword>
<reference evidence="2 3" key="1">
    <citation type="submission" date="2013-09" db="EMBL/GenBank/DDBJ databases">
        <title>Whole genome sequencing of Halarchaeum acidiphilum strain MH1-52-1.</title>
        <authorList>
            <person name="Shimane Y."/>
            <person name="Minegishi H."/>
            <person name="Nishi S."/>
            <person name="Echigo A."/>
            <person name="Shuto A."/>
            <person name="Konishi M."/>
            <person name="Ito T."/>
            <person name="Ohkuma M."/>
            <person name="Ohta Y."/>
            <person name="Nagano Y."/>
            <person name="Tsubouchi T."/>
            <person name="Mori K."/>
            <person name="Usui K."/>
            <person name="Kamekura M."/>
            <person name="Usami R."/>
            <person name="Takaki Y."/>
            <person name="Hatada Y."/>
        </authorList>
    </citation>
    <scope>NUCLEOTIDE SEQUENCE [LARGE SCALE GENOMIC DNA]</scope>
    <source>
        <strain evidence="2 3">JCM 16109</strain>
    </source>
</reference>
<organism evidence="2 3">
    <name type="scientific">Halarchaeum acidiphilum MH1-52-1</name>
    <dbReference type="NCBI Taxonomy" id="1261545"/>
    <lineage>
        <taxon>Archaea</taxon>
        <taxon>Methanobacteriati</taxon>
        <taxon>Methanobacteriota</taxon>
        <taxon>Stenosarchaea group</taxon>
        <taxon>Halobacteria</taxon>
        <taxon>Halobacteriales</taxon>
        <taxon>Halobacteriaceae</taxon>
    </lineage>
</organism>
<keyword evidence="1" id="KW-0472">Membrane</keyword>
<comment type="caution">
    <text evidence="2">The sequence shown here is derived from an EMBL/GenBank/DDBJ whole genome shotgun (WGS) entry which is preliminary data.</text>
</comment>
<keyword evidence="1" id="KW-1133">Transmembrane helix</keyword>
<dbReference type="EMBL" id="BATA01000065">
    <property type="protein sequence ID" value="GAD53407.1"/>
    <property type="molecule type" value="Genomic_DNA"/>
</dbReference>
<feature type="transmembrane region" description="Helical" evidence="1">
    <location>
        <begin position="208"/>
        <end position="234"/>
    </location>
</feature>
<gene>
    <name evidence="2" type="ORF">MBEHAL_2167</name>
</gene>
<protein>
    <submittedName>
        <fullName evidence="2">Uncharacterized protein</fullName>
    </submittedName>
</protein>
<dbReference type="AlphaFoldDB" id="U2YXA4"/>
<sequence length="248" mass="26489">MGTSRDLVSAVKIDLARLLAAWRDLAFDRPTDEYAARGWRPDAVPARVAYLLWSVIGAVLIAIVYPFAALGFWVRYVGRRIDRIVAGLGVLVIGCVVAVVWGGLTALAWNRLPAAGFRAVLAASVVATVSVGLSWAFARHRSRALTLVLSYPFAVAAVFLPPVTAALYSPTLGNVVLPGSTSFAAWLLDNVLGVGGLGAAIRQQFDLAGFAFVAMWFGFAVPIGWALGLLVTLADAVRPQKRETGQRR</sequence>
<dbReference type="OrthoDB" id="156475at2157"/>
<keyword evidence="1" id="KW-0812">Transmembrane</keyword>
<feature type="transmembrane region" description="Helical" evidence="1">
    <location>
        <begin position="144"/>
        <end position="163"/>
    </location>
</feature>
<evidence type="ECO:0000313" key="3">
    <source>
        <dbReference type="Proteomes" id="UP000016986"/>
    </source>
</evidence>